<sequence length="50" mass="5766">VNFLNCYDLDSVSNELSGLYVKNAEYLIPVRQLILNRDKQEGMILYIPSC</sequence>
<dbReference type="EMBL" id="UINC01140046">
    <property type="protein sequence ID" value="SVD26963.1"/>
    <property type="molecule type" value="Genomic_DNA"/>
</dbReference>
<reference evidence="1" key="1">
    <citation type="submission" date="2018-05" db="EMBL/GenBank/DDBJ databases">
        <authorList>
            <person name="Lanie J.A."/>
            <person name="Ng W.-L."/>
            <person name="Kazmierczak K.M."/>
            <person name="Andrzejewski T.M."/>
            <person name="Davidsen T.M."/>
            <person name="Wayne K.J."/>
            <person name="Tettelin H."/>
            <person name="Glass J.I."/>
            <person name="Rusch D."/>
            <person name="Podicherti R."/>
            <person name="Tsui H.-C.T."/>
            <person name="Winkler M.E."/>
        </authorList>
    </citation>
    <scope>NUCLEOTIDE SEQUENCE</scope>
</reference>
<proteinExistence type="predicted"/>
<protein>
    <submittedName>
        <fullName evidence="1">Uncharacterized protein</fullName>
    </submittedName>
</protein>
<feature type="non-terminal residue" evidence="1">
    <location>
        <position position="50"/>
    </location>
</feature>
<dbReference type="AlphaFoldDB" id="A0A382TY73"/>
<organism evidence="1">
    <name type="scientific">marine metagenome</name>
    <dbReference type="NCBI Taxonomy" id="408172"/>
    <lineage>
        <taxon>unclassified sequences</taxon>
        <taxon>metagenomes</taxon>
        <taxon>ecological metagenomes</taxon>
    </lineage>
</organism>
<gene>
    <name evidence="1" type="ORF">METZ01_LOCUS379817</name>
</gene>
<accession>A0A382TY73</accession>
<evidence type="ECO:0000313" key="1">
    <source>
        <dbReference type="EMBL" id="SVD26963.1"/>
    </source>
</evidence>
<name>A0A382TY73_9ZZZZ</name>
<feature type="non-terminal residue" evidence="1">
    <location>
        <position position="1"/>
    </location>
</feature>